<dbReference type="NCBIfam" id="TIGR02250">
    <property type="entry name" value="FCP1_euk"/>
    <property type="match status" value="1"/>
</dbReference>
<dbReference type="SMART" id="SM00292">
    <property type="entry name" value="BRCT"/>
    <property type="match status" value="1"/>
</dbReference>
<reference evidence="10 11" key="1">
    <citation type="submission" date="2024-10" db="EMBL/GenBank/DDBJ databases">
        <authorList>
            <person name="Kim D."/>
        </authorList>
    </citation>
    <scope>NUCLEOTIDE SEQUENCE [LARGE SCALE GENOMIC DNA]</scope>
    <source>
        <strain evidence="10">BH-2024</strain>
    </source>
</reference>
<dbReference type="InterPro" id="IPR039189">
    <property type="entry name" value="Fcp1"/>
</dbReference>
<dbReference type="InterPro" id="IPR036412">
    <property type="entry name" value="HAD-like_sf"/>
</dbReference>
<dbReference type="Pfam" id="PF03031">
    <property type="entry name" value="NIF"/>
    <property type="match status" value="1"/>
</dbReference>
<dbReference type="Gene3D" id="3.40.50.10190">
    <property type="entry name" value="BRCT domain"/>
    <property type="match status" value="1"/>
</dbReference>
<feature type="domain" description="BRCT" evidence="8">
    <location>
        <begin position="385"/>
        <end position="478"/>
    </location>
</feature>
<dbReference type="InterPro" id="IPR023214">
    <property type="entry name" value="HAD_sf"/>
</dbReference>
<keyword evidence="3 6" id="KW-0539">Nucleus</keyword>
<gene>
    <name evidence="10" type="ORF">niasHT_005077</name>
</gene>
<feature type="region of interest" description="Disordered" evidence="7">
    <location>
        <begin position="567"/>
        <end position="671"/>
    </location>
</feature>
<feature type="compositionally biased region" description="Acidic residues" evidence="7">
    <location>
        <begin position="567"/>
        <end position="582"/>
    </location>
</feature>
<dbReference type="GO" id="GO:0008420">
    <property type="term" value="F:RNA polymerase II CTD heptapeptide repeat phosphatase activity"/>
    <property type="evidence" value="ECO:0007669"/>
    <property type="project" value="UniProtKB-UniRule"/>
</dbReference>
<comment type="catalytic activity">
    <reaction evidence="4 6">
        <text>O-phospho-L-seryl-[protein] + H2O = L-seryl-[protein] + phosphate</text>
        <dbReference type="Rhea" id="RHEA:20629"/>
        <dbReference type="Rhea" id="RHEA-COMP:9863"/>
        <dbReference type="Rhea" id="RHEA-COMP:11604"/>
        <dbReference type="ChEBI" id="CHEBI:15377"/>
        <dbReference type="ChEBI" id="CHEBI:29999"/>
        <dbReference type="ChEBI" id="CHEBI:43474"/>
        <dbReference type="ChEBI" id="CHEBI:83421"/>
        <dbReference type="EC" id="3.1.3.16"/>
    </reaction>
</comment>
<feature type="compositionally biased region" description="Polar residues" evidence="7">
    <location>
        <begin position="583"/>
        <end position="592"/>
    </location>
</feature>
<feature type="compositionally biased region" description="Basic and acidic residues" evidence="7">
    <location>
        <begin position="645"/>
        <end position="664"/>
    </location>
</feature>
<dbReference type="SUPFAM" id="SSF52113">
    <property type="entry name" value="BRCT domain"/>
    <property type="match status" value="1"/>
</dbReference>
<sequence>MDKEILQHHSNDKQFGKSTTGDITSENGKCAHKVIMKDMCCICGKNLRPEGGFSGERIEPTTANVSMIHHVPELVVSKEIADELGARDHQNIVRQRKLILLLDLDQTLVHTANRPLRAEEMGASDLFVYRLNGYTFCTKIRPNTRRFLDHLNNLFEMHIVTFGQRMYAHKIAELLDPKKKYFDYRILSRDELLSSMHKTGNLKALFPCSEQLILMLDDRPDVWMHSDALIRVNPYRFFVEIGDINAPPQELLDSVHTSEETENTGADKWTLKQKVKSKTEEEKKEGEKSLLTTKNGGEKSLLTTKNGEENAQKKGEAEEKERGDGGGNGEERTENALTEPIAAIVDDDNALEHVERVLTEVHSLFYQQYDKDKKIPDVKLILGCLRSKVLRGERIVFSGIIPLGVDFKACEIYRMCTRFGAKVDNRIEERKTTVLVAARGATEKFRLAQRLRIPIVNTHWLDACFERWQRVDKRDFLFREDDEQQKPTTSERGKTNELRGGEGLKRRIMEEDEMTDTAGSSEKAAEVKRQRLSSISLCLDEKMDHFAQMDTLSTKTLHEMENEVDIALSDDDEDEKDNEDEVSSTSSANYSETEGAFADSVEAADCEPLPSTSAGIFHTKPRQNPSNETERQIIFEENESDHQDEELSREFTDYGDEDTTRDTSELQDEEDDLYDELADDLEEEMQGGKRKDYFDEDG</sequence>
<feature type="region of interest" description="Disordered" evidence="7">
    <location>
        <begin position="1"/>
        <end position="23"/>
    </location>
</feature>
<dbReference type="SUPFAM" id="SSF56784">
    <property type="entry name" value="HAD-like"/>
    <property type="match status" value="1"/>
</dbReference>
<evidence type="ECO:0000259" key="8">
    <source>
        <dbReference type="PROSITE" id="PS50172"/>
    </source>
</evidence>
<evidence type="ECO:0000256" key="7">
    <source>
        <dbReference type="SAM" id="MobiDB-lite"/>
    </source>
</evidence>
<feature type="region of interest" description="Disordered" evidence="7">
    <location>
        <begin position="481"/>
        <end position="527"/>
    </location>
</feature>
<dbReference type="InterPro" id="IPR004274">
    <property type="entry name" value="FCP1_dom"/>
</dbReference>
<evidence type="ECO:0000313" key="11">
    <source>
        <dbReference type="Proteomes" id="UP001620626"/>
    </source>
</evidence>
<evidence type="ECO:0000259" key="9">
    <source>
        <dbReference type="PROSITE" id="PS50969"/>
    </source>
</evidence>
<dbReference type="InterPro" id="IPR011947">
    <property type="entry name" value="FCP1_euk"/>
</dbReference>
<dbReference type="PANTHER" id="PTHR23081">
    <property type="entry name" value="RNA POLYMERASE II CTD PHOSPHATASE"/>
    <property type="match status" value="1"/>
</dbReference>
<evidence type="ECO:0000256" key="6">
    <source>
        <dbReference type="RuleBase" id="RU366066"/>
    </source>
</evidence>
<comment type="function">
    <text evidence="6">This promotes the activity of RNA polymerase II.</text>
</comment>
<feature type="compositionally biased region" description="Basic and acidic residues" evidence="7">
    <location>
        <begin position="1"/>
        <end position="15"/>
    </location>
</feature>
<dbReference type="InterPro" id="IPR001357">
    <property type="entry name" value="BRCT_dom"/>
</dbReference>
<evidence type="ECO:0000313" key="10">
    <source>
        <dbReference type="EMBL" id="KAL3123144.1"/>
    </source>
</evidence>
<dbReference type="SMART" id="SM00577">
    <property type="entry name" value="CPDc"/>
    <property type="match status" value="1"/>
</dbReference>
<dbReference type="Proteomes" id="UP001620626">
    <property type="component" value="Unassembled WGS sequence"/>
</dbReference>
<dbReference type="GO" id="GO:0005634">
    <property type="term" value="C:nucleus"/>
    <property type="evidence" value="ECO:0007669"/>
    <property type="project" value="UniProtKB-SubCell"/>
</dbReference>
<dbReference type="PROSITE" id="PS50969">
    <property type="entry name" value="FCP1"/>
    <property type="match status" value="1"/>
</dbReference>
<feature type="compositionally biased region" description="Basic and acidic residues" evidence="7">
    <location>
        <begin position="489"/>
        <end position="509"/>
    </location>
</feature>
<dbReference type="Gene3D" id="3.40.50.1000">
    <property type="entry name" value="HAD superfamily/HAD-like"/>
    <property type="match status" value="1"/>
</dbReference>
<dbReference type="Gene3D" id="1.10.287.10">
    <property type="entry name" value="S15/NS1, RNA-binding"/>
    <property type="match status" value="1"/>
</dbReference>
<keyword evidence="11" id="KW-1185">Reference proteome</keyword>
<feature type="region of interest" description="Disordered" evidence="7">
    <location>
        <begin position="256"/>
        <end position="337"/>
    </location>
</feature>
<feature type="compositionally biased region" description="Basic and acidic residues" evidence="7">
    <location>
        <begin position="306"/>
        <end position="334"/>
    </location>
</feature>
<evidence type="ECO:0000256" key="4">
    <source>
        <dbReference type="ARBA" id="ARBA00047761"/>
    </source>
</evidence>
<dbReference type="InterPro" id="IPR036420">
    <property type="entry name" value="BRCT_dom_sf"/>
</dbReference>
<keyword evidence="2 6" id="KW-0378">Hydrolase</keyword>
<dbReference type="CDD" id="cd07521">
    <property type="entry name" value="HAD_FCP1-like"/>
    <property type="match status" value="1"/>
</dbReference>
<organism evidence="10 11">
    <name type="scientific">Heterodera trifolii</name>
    <dbReference type="NCBI Taxonomy" id="157864"/>
    <lineage>
        <taxon>Eukaryota</taxon>
        <taxon>Metazoa</taxon>
        <taxon>Ecdysozoa</taxon>
        <taxon>Nematoda</taxon>
        <taxon>Chromadorea</taxon>
        <taxon>Rhabditida</taxon>
        <taxon>Tylenchina</taxon>
        <taxon>Tylenchomorpha</taxon>
        <taxon>Tylenchoidea</taxon>
        <taxon>Heteroderidae</taxon>
        <taxon>Heteroderinae</taxon>
        <taxon>Heterodera</taxon>
    </lineage>
</organism>
<proteinExistence type="predicted"/>
<dbReference type="PANTHER" id="PTHR23081:SF36">
    <property type="entry name" value="RNA POLYMERASE II SUBUNIT A C-TERMINAL DOMAIN PHOSPHATASE"/>
    <property type="match status" value="1"/>
</dbReference>
<protein>
    <recommendedName>
        <fullName evidence="6">RNA polymerase II subunit A C-terminal domain phosphatase</fullName>
        <ecNumber evidence="6">3.1.3.16</ecNumber>
    </recommendedName>
</protein>
<accession>A0ABD2M9Q6</accession>
<feature type="compositionally biased region" description="Basic and acidic residues" evidence="7">
    <location>
        <begin position="277"/>
        <end position="288"/>
    </location>
</feature>
<feature type="domain" description="FCP1 homology" evidence="9">
    <location>
        <begin position="93"/>
        <end position="258"/>
    </location>
</feature>
<dbReference type="AlphaFoldDB" id="A0ABD2M9Q6"/>
<dbReference type="PROSITE" id="PS50172">
    <property type="entry name" value="BRCT"/>
    <property type="match status" value="1"/>
</dbReference>
<name>A0ABD2M9Q6_9BILA</name>
<evidence type="ECO:0000256" key="1">
    <source>
        <dbReference type="ARBA" id="ARBA00004123"/>
    </source>
</evidence>
<comment type="subcellular location">
    <subcellularLocation>
        <location evidence="1 6">Nucleus</location>
    </subcellularLocation>
</comment>
<evidence type="ECO:0000256" key="3">
    <source>
        <dbReference type="ARBA" id="ARBA00023242"/>
    </source>
</evidence>
<dbReference type="EMBL" id="JBICBT010000111">
    <property type="protein sequence ID" value="KAL3123144.1"/>
    <property type="molecule type" value="Genomic_DNA"/>
</dbReference>
<dbReference type="CDD" id="cd17729">
    <property type="entry name" value="BRCT_CTDP1"/>
    <property type="match status" value="1"/>
</dbReference>
<evidence type="ECO:0000256" key="5">
    <source>
        <dbReference type="ARBA" id="ARBA00048336"/>
    </source>
</evidence>
<comment type="caution">
    <text evidence="10">The sequence shown here is derived from an EMBL/GenBank/DDBJ whole genome shotgun (WGS) entry which is preliminary data.</text>
</comment>
<dbReference type="Pfam" id="PF12738">
    <property type="entry name" value="PTCB-BRCT"/>
    <property type="match status" value="1"/>
</dbReference>
<evidence type="ECO:0000256" key="2">
    <source>
        <dbReference type="ARBA" id="ARBA00022801"/>
    </source>
</evidence>
<comment type="catalytic activity">
    <reaction evidence="5 6">
        <text>O-phospho-L-threonyl-[protein] + H2O = L-threonyl-[protein] + phosphate</text>
        <dbReference type="Rhea" id="RHEA:47004"/>
        <dbReference type="Rhea" id="RHEA-COMP:11060"/>
        <dbReference type="Rhea" id="RHEA-COMP:11605"/>
        <dbReference type="ChEBI" id="CHEBI:15377"/>
        <dbReference type="ChEBI" id="CHEBI:30013"/>
        <dbReference type="ChEBI" id="CHEBI:43474"/>
        <dbReference type="ChEBI" id="CHEBI:61977"/>
        <dbReference type="EC" id="3.1.3.16"/>
    </reaction>
</comment>
<dbReference type="EC" id="3.1.3.16" evidence="6"/>